<dbReference type="EMBL" id="CP022743">
    <property type="protein sequence ID" value="ASU36142.1"/>
    <property type="molecule type" value="Genomic_DNA"/>
</dbReference>
<name>A0A223P200_9SPHI</name>
<dbReference type="AlphaFoldDB" id="A0A223P200"/>
<dbReference type="InterPro" id="IPR029044">
    <property type="entry name" value="Nucleotide-diphossugar_trans"/>
</dbReference>
<dbReference type="Gene3D" id="3.90.550.10">
    <property type="entry name" value="Spore Coat Polysaccharide Biosynthesis Protein SpsA, Chain A"/>
    <property type="match status" value="1"/>
</dbReference>
<evidence type="ECO:0000313" key="1">
    <source>
        <dbReference type="EMBL" id="ASU36142.1"/>
    </source>
</evidence>
<accession>A0A223P200</accession>
<proteinExistence type="predicted"/>
<dbReference type="OrthoDB" id="9785375at2"/>
<dbReference type="KEGG" id="muc:MuYL_4257"/>
<organism evidence="1 2">
    <name type="scientific">Mucilaginibacter xinganensis</name>
    <dbReference type="NCBI Taxonomy" id="1234841"/>
    <lineage>
        <taxon>Bacteria</taxon>
        <taxon>Pseudomonadati</taxon>
        <taxon>Bacteroidota</taxon>
        <taxon>Sphingobacteriia</taxon>
        <taxon>Sphingobacteriales</taxon>
        <taxon>Sphingobacteriaceae</taxon>
        <taxon>Mucilaginibacter</taxon>
    </lineage>
</organism>
<evidence type="ECO:0000313" key="2">
    <source>
        <dbReference type="Proteomes" id="UP000215002"/>
    </source>
</evidence>
<keyword evidence="1" id="KW-0808">Transferase</keyword>
<dbReference type="RefSeq" id="WP_094572216.1">
    <property type="nucleotide sequence ID" value="NZ_CP022743.1"/>
</dbReference>
<reference evidence="1 2" key="1">
    <citation type="submission" date="2017-08" db="EMBL/GenBank/DDBJ databases">
        <title>Complete genome sequence of Mucilaginibacter sp. strain BJC16-A31.</title>
        <authorList>
            <consortium name="Henan University of Science and Technology"/>
            <person name="You X."/>
        </authorList>
    </citation>
    <scope>NUCLEOTIDE SEQUENCE [LARGE SCALE GENOMIC DNA]</scope>
    <source>
        <strain evidence="1 2">BJC16-A31</strain>
    </source>
</reference>
<dbReference type="GO" id="GO:0016740">
    <property type="term" value="F:transferase activity"/>
    <property type="evidence" value="ECO:0007669"/>
    <property type="project" value="UniProtKB-KW"/>
</dbReference>
<protein>
    <submittedName>
        <fullName evidence="1">Nucleotide-diphospho-sugar transferase</fullName>
    </submittedName>
</protein>
<gene>
    <name evidence="1" type="ORF">MuYL_4257</name>
</gene>
<sequence length="321" mass="37133">MGQFDTFPYQTNSAVLFVIFNRPDTTKLVFDQIRAARPKRLYIAADGPRSDNPNDGLLCKKARDIVKNVDWDCEVQTRYSETNIGCKKGVSAAVTWFFNNEEEGIILEDDCLPANSFFKFCDTLLNKYRNDTRVRHITGCNLQQGKKWGDASYYFSNRTHVWGWASWRRVWNDYDLNLEKYDQSEITELFQNIYEDPLVAESWAQIFEDVKADKINSWAYPLDFANFFNNGLVIIPNQNLISNIGFSAGATNTTEEGNIYANLPLSEIDEIIDPVLMLPEKRADLCIINRDFNIDQRRRKQNSVNRKVKKWLGAVFRNAAL</sequence>
<keyword evidence="2" id="KW-1185">Reference proteome</keyword>
<dbReference type="SUPFAM" id="SSF53448">
    <property type="entry name" value="Nucleotide-diphospho-sugar transferases"/>
    <property type="match status" value="1"/>
</dbReference>
<dbReference type="Proteomes" id="UP000215002">
    <property type="component" value="Chromosome"/>
</dbReference>